<name>X0S679_9ZZZZ</name>
<keyword evidence="1" id="KW-0472">Membrane</keyword>
<dbReference type="EMBL" id="BARS01004333">
    <property type="protein sequence ID" value="GAF76553.1"/>
    <property type="molecule type" value="Genomic_DNA"/>
</dbReference>
<comment type="caution">
    <text evidence="2">The sequence shown here is derived from an EMBL/GenBank/DDBJ whole genome shotgun (WGS) entry which is preliminary data.</text>
</comment>
<accession>X0S679</accession>
<evidence type="ECO:0000313" key="2">
    <source>
        <dbReference type="EMBL" id="GAF76553.1"/>
    </source>
</evidence>
<dbReference type="AlphaFoldDB" id="X0S679"/>
<organism evidence="2">
    <name type="scientific">marine sediment metagenome</name>
    <dbReference type="NCBI Taxonomy" id="412755"/>
    <lineage>
        <taxon>unclassified sequences</taxon>
        <taxon>metagenomes</taxon>
        <taxon>ecological metagenomes</taxon>
    </lineage>
</organism>
<reference evidence="2" key="1">
    <citation type="journal article" date="2014" name="Front. Microbiol.">
        <title>High frequency of phylogenetically diverse reductive dehalogenase-homologous genes in deep subseafloor sedimentary metagenomes.</title>
        <authorList>
            <person name="Kawai M."/>
            <person name="Futagami T."/>
            <person name="Toyoda A."/>
            <person name="Takaki Y."/>
            <person name="Nishi S."/>
            <person name="Hori S."/>
            <person name="Arai W."/>
            <person name="Tsubouchi T."/>
            <person name="Morono Y."/>
            <person name="Uchiyama I."/>
            <person name="Ito T."/>
            <person name="Fujiyama A."/>
            <person name="Inagaki F."/>
            <person name="Takami H."/>
        </authorList>
    </citation>
    <scope>NUCLEOTIDE SEQUENCE</scope>
    <source>
        <strain evidence="2">Expedition CK06-06</strain>
    </source>
</reference>
<evidence type="ECO:0000256" key="1">
    <source>
        <dbReference type="SAM" id="Phobius"/>
    </source>
</evidence>
<gene>
    <name evidence="2" type="ORF">S01H1_08451</name>
</gene>
<protein>
    <submittedName>
        <fullName evidence="2">Uncharacterized protein</fullName>
    </submittedName>
</protein>
<keyword evidence="1" id="KW-1133">Transmembrane helix</keyword>
<feature type="non-terminal residue" evidence="2">
    <location>
        <position position="1"/>
    </location>
</feature>
<keyword evidence="1" id="KW-0812">Transmembrane</keyword>
<proteinExistence type="predicted"/>
<feature type="transmembrane region" description="Helical" evidence="1">
    <location>
        <begin position="37"/>
        <end position="53"/>
    </location>
</feature>
<sequence length="58" mass="6513">PLSSKFQSLPLRSAHEWALRGRAQQGEELLLMEPGPVAWPVLLVGVMIGWMIADSWKK</sequence>